<dbReference type="NCBIfam" id="TIGR02492">
    <property type="entry name" value="flgK_ends"/>
    <property type="match status" value="1"/>
</dbReference>
<evidence type="ECO:0000256" key="2">
    <source>
        <dbReference type="ARBA" id="ARBA00004613"/>
    </source>
</evidence>
<dbReference type="Proteomes" id="UP000005850">
    <property type="component" value="Chromosome"/>
</dbReference>
<feature type="domain" description="Flagellar basal-body/hook protein C-terminal" evidence="9">
    <location>
        <begin position="448"/>
        <end position="486"/>
    </location>
</feature>
<dbReference type="PANTHER" id="PTHR30033">
    <property type="entry name" value="FLAGELLAR HOOK-ASSOCIATED PROTEIN 1"/>
    <property type="match status" value="1"/>
</dbReference>
<dbReference type="eggNOG" id="COG1256">
    <property type="taxonomic scope" value="Bacteria"/>
</dbReference>
<dbReference type="EMBL" id="CP007806">
    <property type="protein sequence ID" value="AIG28642.1"/>
    <property type="molecule type" value="Genomic_DNA"/>
</dbReference>
<gene>
    <name evidence="7 11" type="primary">flgK</name>
    <name evidence="11" type="ORF">BRLA_c043780</name>
</gene>
<dbReference type="InterPro" id="IPR053927">
    <property type="entry name" value="FlgK_helical"/>
</dbReference>
<evidence type="ECO:0000313" key="11">
    <source>
        <dbReference type="EMBL" id="AIG28642.1"/>
    </source>
</evidence>
<evidence type="ECO:0000259" key="9">
    <source>
        <dbReference type="Pfam" id="PF06429"/>
    </source>
</evidence>
<dbReference type="HOGENOM" id="CLU_012762_1_1_9"/>
<dbReference type="PRINTS" id="PR01005">
    <property type="entry name" value="FLGHOOKAP1"/>
</dbReference>
<dbReference type="InterPro" id="IPR002371">
    <property type="entry name" value="FlgK"/>
</dbReference>
<dbReference type="AlphaFoldDB" id="A0A075R7R2"/>
<dbReference type="GO" id="GO:0005576">
    <property type="term" value="C:extracellular region"/>
    <property type="evidence" value="ECO:0007669"/>
    <property type="project" value="UniProtKB-SubCell"/>
</dbReference>
<dbReference type="eggNOG" id="COG4786">
    <property type="taxonomic scope" value="Bacteria"/>
</dbReference>
<dbReference type="InterPro" id="IPR001444">
    <property type="entry name" value="Flag_bb_rod_N"/>
</dbReference>
<proteinExistence type="inferred from homology"/>
<evidence type="ECO:0000313" key="12">
    <source>
        <dbReference type="Proteomes" id="UP000005850"/>
    </source>
</evidence>
<dbReference type="KEGG" id="blr:BRLA_c043780"/>
<feature type="domain" description="Flagellar basal body rod protein N-terminal" evidence="8">
    <location>
        <begin position="8"/>
        <end position="38"/>
    </location>
</feature>
<name>A0A075R7R2_BRELA</name>
<keyword evidence="11" id="KW-0282">Flagellum</keyword>
<dbReference type="PANTHER" id="PTHR30033:SF1">
    <property type="entry name" value="FLAGELLAR HOOK-ASSOCIATED PROTEIN 1"/>
    <property type="match status" value="1"/>
</dbReference>
<evidence type="ECO:0000256" key="7">
    <source>
        <dbReference type="RuleBase" id="RU362065"/>
    </source>
</evidence>
<evidence type="ECO:0000256" key="3">
    <source>
        <dbReference type="ARBA" id="ARBA00009677"/>
    </source>
</evidence>
<dbReference type="Pfam" id="PF00460">
    <property type="entry name" value="Flg_bb_rod"/>
    <property type="match status" value="1"/>
</dbReference>
<reference evidence="11 12" key="1">
    <citation type="journal article" date="2011" name="J. Bacteriol.">
        <title>Genome sequence of Brevibacillus laterosporus LMG 15441, a pathogen of invertebrates.</title>
        <authorList>
            <person name="Djukic M."/>
            <person name="Poehlein A."/>
            <person name="Thurmer A."/>
            <person name="Daniel R."/>
        </authorList>
    </citation>
    <scope>NUCLEOTIDE SEQUENCE [LARGE SCALE GENOMIC DNA]</scope>
    <source>
        <strain evidence="11 12">LMG 15441</strain>
    </source>
</reference>
<keyword evidence="12" id="KW-1185">Reference proteome</keyword>
<evidence type="ECO:0000256" key="4">
    <source>
        <dbReference type="ARBA" id="ARBA00016244"/>
    </source>
</evidence>
<sequence>MRSTFHLLEVSKRALFAQQAALNVTGHNVANTNTIGYTRQRVNMAASTPIPGPGMNADRAPGLLGTGVYATDIQRIREDYIDGQYRAAAKNTGYWNDMVKTINNIEDIMNEPSENGLQKVMDQMWKGWEDLSGDPRNQSVRSVLRERAVAVADTFNHMHNRLTQLQDDLNNEVAVQANSIDSIAKQIASINKQIGDVVPHGYQPNDLYDQRDVLIDKLSAMAEVKVTPTEHGMVNITIGGQPLVNNSTSVEVKATKNTATGKFDVTLGGGEFKPLKGTGTLSAAIEGRDETTANMLQKVNSLAVNLAREINEVHKTGYNLDDIKNGTQEGLNFFVIDGGKDNPTSAANIKVNPEILKSLDKIAAARADETGKVNDGNNQNALEISKIKNKLIPAGTGNNPNDFPQSSTIDDFYRHTIAQLGVDGQEAIRNFKNAETSSDMILMNRESVSGVDTDEEMTNLIKFQKAYGAAARVMTSMDEILDKIINGMGRVGL</sequence>
<keyword evidence="11" id="KW-0966">Cell projection</keyword>
<protein>
    <recommendedName>
        <fullName evidence="4 7">Flagellar hook-associated protein 1</fullName>
        <shortName evidence="7">HAP1</shortName>
    </recommendedName>
</protein>
<comment type="similarity">
    <text evidence="3 7">Belongs to the flagella basal body rod proteins family.</text>
</comment>
<comment type="subcellular location">
    <subcellularLocation>
        <location evidence="1 7">Bacterial flagellum</location>
    </subcellularLocation>
    <subcellularLocation>
        <location evidence="2 7">Secreted</location>
    </subcellularLocation>
</comment>
<evidence type="ECO:0000256" key="6">
    <source>
        <dbReference type="ARBA" id="ARBA00023143"/>
    </source>
</evidence>
<keyword evidence="5 7" id="KW-0964">Secreted</keyword>
<dbReference type="GO" id="GO:0009424">
    <property type="term" value="C:bacterial-type flagellum hook"/>
    <property type="evidence" value="ECO:0007669"/>
    <property type="project" value="UniProtKB-UniRule"/>
</dbReference>
<dbReference type="Pfam" id="PF06429">
    <property type="entry name" value="Flg_bbr_C"/>
    <property type="match status" value="1"/>
</dbReference>
<evidence type="ECO:0000259" key="8">
    <source>
        <dbReference type="Pfam" id="PF00460"/>
    </source>
</evidence>
<keyword evidence="11" id="KW-0969">Cilium</keyword>
<dbReference type="Pfam" id="PF22638">
    <property type="entry name" value="FlgK_D1"/>
    <property type="match status" value="1"/>
</dbReference>
<feature type="domain" description="Flagellar hook-associated protein FlgK helical" evidence="10">
    <location>
        <begin position="103"/>
        <end position="334"/>
    </location>
</feature>
<dbReference type="GO" id="GO:0044780">
    <property type="term" value="P:bacterial-type flagellum assembly"/>
    <property type="evidence" value="ECO:0007669"/>
    <property type="project" value="InterPro"/>
</dbReference>
<keyword evidence="6 7" id="KW-0975">Bacterial flagellum</keyword>
<evidence type="ECO:0000259" key="10">
    <source>
        <dbReference type="Pfam" id="PF22638"/>
    </source>
</evidence>
<dbReference type="STRING" id="1042163.BRLA_c043780"/>
<dbReference type="InterPro" id="IPR010930">
    <property type="entry name" value="Flg_bb/hook_C_dom"/>
</dbReference>
<evidence type="ECO:0000256" key="1">
    <source>
        <dbReference type="ARBA" id="ARBA00004365"/>
    </source>
</evidence>
<organism evidence="11 12">
    <name type="scientific">Brevibacillus laterosporus LMG 15441</name>
    <dbReference type="NCBI Taxonomy" id="1042163"/>
    <lineage>
        <taxon>Bacteria</taxon>
        <taxon>Bacillati</taxon>
        <taxon>Bacillota</taxon>
        <taxon>Bacilli</taxon>
        <taxon>Bacillales</taxon>
        <taxon>Paenibacillaceae</taxon>
        <taxon>Brevibacillus</taxon>
    </lineage>
</organism>
<accession>A0A075R7R2</accession>
<dbReference type="RefSeq" id="WP_003334311.1">
    <property type="nucleotide sequence ID" value="NZ_CP007806.1"/>
</dbReference>
<evidence type="ECO:0000256" key="5">
    <source>
        <dbReference type="ARBA" id="ARBA00022525"/>
    </source>
</evidence>
<dbReference type="GO" id="GO:0005198">
    <property type="term" value="F:structural molecule activity"/>
    <property type="evidence" value="ECO:0007669"/>
    <property type="project" value="UniProtKB-UniRule"/>
</dbReference>
<dbReference type="SUPFAM" id="SSF64518">
    <property type="entry name" value="Phase 1 flagellin"/>
    <property type="match status" value="1"/>
</dbReference>